<feature type="domain" description="RanBD1" evidence="4">
    <location>
        <begin position="650"/>
        <end position="780"/>
    </location>
</feature>
<dbReference type="OrthoDB" id="185618at2759"/>
<comment type="caution">
    <text evidence="5">The sequence shown here is derived from an EMBL/GenBank/DDBJ whole genome shotgun (WGS) entry which is preliminary data.</text>
</comment>
<feature type="compositionally biased region" description="Acidic residues" evidence="3">
    <location>
        <begin position="633"/>
        <end position="649"/>
    </location>
</feature>
<feature type="compositionally biased region" description="Polar residues" evidence="3">
    <location>
        <begin position="184"/>
        <end position="198"/>
    </location>
</feature>
<protein>
    <recommendedName>
        <fullName evidence="4">RanBD1 domain-containing protein</fullName>
    </recommendedName>
</protein>
<dbReference type="GO" id="GO:0005634">
    <property type="term" value="C:nucleus"/>
    <property type="evidence" value="ECO:0007669"/>
    <property type="project" value="UniProtKB-SubCell"/>
</dbReference>
<feature type="region of interest" description="Disordered" evidence="3">
    <location>
        <begin position="615"/>
        <end position="657"/>
    </location>
</feature>
<evidence type="ECO:0000256" key="1">
    <source>
        <dbReference type="ARBA" id="ARBA00004123"/>
    </source>
</evidence>
<feature type="compositionally biased region" description="Polar residues" evidence="3">
    <location>
        <begin position="426"/>
        <end position="444"/>
    </location>
</feature>
<evidence type="ECO:0000259" key="4">
    <source>
        <dbReference type="PROSITE" id="PS50196"/>
    </source>
</evidence>
<evidence type="ECO:0000256" key="2">
    <source>
        <dbReference type="ARBA" id="ARBA00023242"/>
    </source>
</evidence>
<feature type="compositionally biased region" description="Polar residues" evidence="3">
    <location>
        <begin position="130"/>
        <end position="154"/>
    </location>
</feature>
<feature type="compositionally biased region" description="Basic and acidic residues" evidence="3">
    <location>
        <begin position="489"/>
        <end position="510"/>
    </location>
</feature>
<evidence type="ECO:0000256" key="3">
    <source>
        <dbReference type="SAM" id="MobiDB-lite"/>
    </source>
</evidence>
<dbReference type="SMART" id="SM00160">
    <property type="entry name" value="RanBD"/>
    <property type="match status" value="1"/>
</dbReference>
<dbReference type="AlphaFoldDB" id="A0A1V6TZA0"/>
<feature type="compositionally biased region" description="Basic and acidic residues" evidence="3">
    <location>
        <begin position="75"/>
        <end position="119"/>
    </location>
</feature>
<gene>
    <name evidence="5" type="ORF">PENSTE_c001G00871</name>
</gene>
<feature type="compositionally biased region" description="Polar residues" evidence="3">
    <location>
        <begin position="536"/>
        <end position="547"/>
    </location>
</feature>
<proteinExistence type="predicted"/>
<feature type="region of interest" description="Disordered" evidence="3">
    <location>
        <begin position="1"/>
        <end position="514"/>
    </location>
</feature>
<accession>A0A1V6TZA0</accession>
<feature type="compositionally biased region" description="Basic and acidic residues" evidence="3">
    <location>
        <begin position="405"/>
        <end position="414"/>
    </location>
</feature>
<name>A0A1V6TZA0_9EURO</name>
<dbReference type="EMBL" id="MLKD01000001">
    <property type="protein sequence ID" value="OQE31668.1"/>
    <property type="molecule type" value="Genomic_DNA"/>
</dbReference>
<reference evidence="6" key="1">
    <citation type="journal article" date="2017" name="Nat. Microbiol.">
        <title>Global analysis of biosynthetic gene clusters reveals vast potential of secondary metabolite production in Penicillium species.</title>
        <authorList>
            <person name="Nielsen J.C."/>
            <person name="Grijseels S."/>
            <person name="Prigent S."/>
            <person name="Ji B."/>
            <person name="Dainat J."/>
            <person name="Nielsen K.F."/>
            <person name="Frisvad J.C."/>
            <person name="Workman M."/>
            <person name="Nielsen J."/>
        </authorList>
    </citation>
    <scope>NUCLEOTIDE SEQUENCE [LARGE SCALE GENOMIC DNA]</scope>
    <source>
        <strain evidence="6">IBT 24891</strain>
    </source>
</reference>
<organism evidence="5 6">
    <name type="scientific">Penicillium steckii</name>
    <dbReference type="NCBI Taxonomy" id="303698"/>
    <lineage>
        <taxon>Eukaryota</taxon>
        <taxon>Fungi</taxon>
        <taxon>Dikarya</taxon>
        <taxon>Ascomycota</taxon>
        <taxon>Pezizomycotina</taxon>
        <taxon>Eurotiomycetes</taxon>
        <taxon>Eurotiomycetidae</taxon>
        <taxon>Eurotiales</taxon>
        <taxon>Aspergillaceae</taxon>
        <taxon>Penicillium</taxon>
    </lineage>
</organism>
<dbReference type="SUPFAM" id="SSF50729">
    <property type="entry name" value="PH domain-like"/>
    <property type="match status" value="1"/>
</dbReference>
<dbReference type="Gene3D" id="2.30.29.30">
    <property type="entry name" value="Pleckstrin-homology domain (PH domain)/Phosphotyrosine-binding domain (PTB)"/>
    <property type="match status" value="1"/>
</dbReference>
<sequence length="795" mass="85845">MASVSDESKPSAGEFAASVAGETSTEREQSTMAEPAGKRPGERVPSCPSLGVALSSGVVPLRHCFILSPPSDNDGGERPVRKQLKETSIESTPYKENDRKRSFEESRDGPHDSPENGDGRRKRSRECTPNDGQTPELSQSKNTNAANTSQNVSENECKPEHPLPASQKDLAKEDPVVKVPQMESLETNVDSPANSPTPAESPEMPGNSAFEASDEHSEGSDGDSSSFWLEKPRKPETRDPLQLCNESERTEHTEPREAEQVGETCGLQERNPNEDSSGPRILDSPGSPQTIEPLEYPSFNLSQSLKDPKISPEPESNENQPTRENVSSGSGEFEGDQRSQSDDSCDSHTSIPRSRYEVSVGSPEAETTVHDPQKVDFEQDKGCLQDPDELKDSTKSQDNPLEPKNYPEPHEDRSPSPVPKHPGTWIENNINTDTSSQETSNPETSDQRKGLTKKRSREQLESASPKKAEVNADASQESGVGKDSGTKSAAEDEREKKRHRDDSEERESKTNKLFSASAFASAAADSPFAKLAGAKSPSSIEAPNTTEKPGPSSAFAGSALGGFAGSEKSPFGTLGASTSSVFKSPSPFAAAPSTTGFGGIGGGFASAAGKTSFASPNVSSTFGETKTKPLGAEESENEEDEGEGEDETNTFEAAKTDERFFEQTIETGEEEEKTIFACKAKLFSFTAGEWKERGLGTFKVNARDVDGKQVGRMIMRADGALRVMLNSPVFEGMNYGDAKNKAPTNKQIFLASTEEGRTVPLLLRTPNESYALDLYKTIRKLLTGEEEDEGDDDDE</sequence>
<dbReference type="Pfam" id="PF00638">
    <property type="entry name" value="Ran_BP1"/>
    <property type="match status" value="1"/>
</dbReference>
<feature type="compositionally biased region" description="Polar residues" evidence="3">
    <location>
        <begin position="317"/>
        <end position="330"/>
    </location>
</feature>
<dbReference type="PROSITE" id="PS50196">
    <property type="entry name" value="RANBD1"/>
    <property type="match status" value="1"/>
</dbReference>
<evidence type="ECO:0000313" key="5">
    <source>
        <dbReference type="EMBL" id="OQE31668.1"/>
    </source>
</evidence>
<dbReference type="PANTHER" id="PTHR23138">
    <property type="entry name" value="RAN BINDING PROTEIN"/>
    <property type="match status" value="1"/>
</dbReference>
<keyword evidence="2" id="KW-0539">Nucleus</keyword>
<feature type="compositionally biased region" description="Basic and acidic residues" evidence="3">
    <location>
        <begin position="230"/>
        <end position="239"/>
    </location>
</feature>
<dbReference type="PANTHER" id="PTHR23138:SF142">
    <property type="entry name" value="RAN-BINDING PROTEIN 3B-RELATED"/>
    <property type="match status" value="1"/>
</dbReference>
<dbReference type="InterPro" id="IPR000156">
    <property type="entry name" value="Ran_bind_dom"/>
</dbReference>
<feature type="region of interest" description="Disordered" evidence="3">
    <location>
        <begin position="530"/>
        <end position="601"/>
    </location>
</feature>
<keyword evidence="6" id="KW-1185">Reference proteome</keyword>
<comment type="subcellular location">
    <subcellularLocation>
        <location evidence="1">Nucleus</location>
    </subcellularLocation>
</comment>
<dbReference type="Proteomes" id="UP000191285">
    <property type="component" value="Unassembled WGS sequence"/>
</dbReference>
<dbReference type="InterPro" id="IPR045255">
    <property type="entry name" value="RanBP1-like"/>
</dbReference>
<feature type="compositionally biased region" description="Basic and acidic residues" evidence="3">
    <location>
        <begin position="367"/>
        <end position="395"/>
    </location>
</feature>
<dbReference type="STRING" id="303698.A0A1V6TZA0"/>
<feature type="compositionally biased region" description="Basic and acidic residues" evidence="3">
    <location>
        <begin position="246"/>
        <end position="259"/>
    </location>
</feature>
<dbReference type="InterPro" id="IPR011993">
    <property type="entry name" value="PH-like_dom_sf"/>
</dbReference>
<feature type="compositionally biased region" description="Basic and acidic residues" evidence="3">
    <location>
        <begin position="457"/>
        <end position="470"/>
    </location>
</feature>
<feature type="compositionally biased region" description="Polar residues" evidence="3">
    <location>
        <begin position="615"/>
        <end position="624"/>
    </location>
</feature>
<evidence type="ECO:0000313" key="6">
    <source>
        <dbReference type="Proteomes" id="UP000191285"/>
    </source>
</evidence>